<organism evidence="2 3">
    <name type="scientific">Panagrolaimus davidi</name>
    <dbReference type="NCBI Taxonomy" id="227884"/>
    <lineage>
        <taxon>Eukaryota</taxon>
        <taxon>Metazoa</taxon>
        <taxon>Ecdysozoa</taxon>
        <taxon>Nematoda</taxon>
        <taxon>Chromadorea</taxon>
        <taxon>Rhabditida</taxon>
        <taxon>Tylenchina</taxon>
        <taxon>Panagrolaimomorpha</taxon>
        <taxon>Panagrolaimoidea</taxon>
        <taxon>Panagrolaimidae</taxon>
        <taxon>Panagrolaimus</taxon>
    </lineage>
</organism>
<dbReference type="WBParaSite" id="PDA_v2.g15696.t1">
    <property type="protein sequence ID" value="PDA_v2.g15696.t1"/>
    <property type="gene ID" value="PDA_v2.g15696"/>
</dbReference>
<dbReference type="Proteomes" id="UP000887578">
    <property type="component" value="Unplaced"/>
</dbReference>
<feature type="transmembrane region" description="Helical" evidence="1">
    <location>
        <begin position="20"/>
        <end position="43"/>
    </location>
</feature>
<feature type="transmembrane region" description="Helical" evidence="1">
    <location>
        <begin position="55"/>
        <end position="76"/>
    </location>
</feature>
<protein>
    <submittedName>
        <fullName evidence="3">Uncharacterized protein</fullName>
    </submittedName>
</protein>
<keyword evidence="2" id="KW-1185">Reference proteome</keyword>
<dbReference type="InterPro" id="IPR019422">
    <property type="entry name" value="7TM_GPCR_serpentine_rcpt_Srh"/>
</dbReference>
<proteinExistence type="predicted"/>
<dbReference type="Pfam" id="PF10318">
    <property type="entry name" value="7TM_GPCR_Srh"/>
    <property type="match status" value="1"/>
</dbReference>
<keyword evidence="1" id="KW-0472">Membrane</keyword>
<accession>A0A914PC07</accession>
<reference evidence="3" key="1">
    <citation type="submission" date="2022-11" db="UniProtKB">
        <authorList>
            <consortium name="WormBaseParasite"/>
        </authorList>
    </citation>
    <scope>IDENTIFICATION</scope>
</reference>
<evidence type="ECO:0000313" key="2">
    <source>
        <dbReference type="Proteomes" id="UP000887578"/>
    </source>
</evidence>
<evidence type="ECO:0000313" key="3">
    <source>
        <dbReference type="WBParaSite" id="PDA_v2.g15696.t1"/>
    </source>
</evidence>
<dbReference type="AlphaFoldDB" id="A0A914PC07"/>
<keyword evidence="1" id="KW-1133">Transmembrane helix</keyword>
<keyword evidence="1" id="KW-0812">Transmembrane</keyword>
<name>A0A914PC07_9BILA</name>
<evidence type="ECO:0000256" key="1">
    <source>
        <dbReference type="SAM" id="Phobius"/>
    </source>
</evidence>
<sequence length="122" mass="13884">MNTSFVNITPYFDETYVNQSVLILHIETAVSIAINSLLMYLILFHTPKAMGVYKYYLMNITIWATAFDVYTSSIYVPVVLFPAPVICTKGVFEHLVNKNTIAILLEKLIATIDYISLFTHIL</sequence>